<keyword evidence="2" id="KW-1185">Reference proteome</keyword>
<reference evidence="1 2" key="1">
    <citation type="submission" date="2018-12" db="EMBL/GenBank/DDBJ databases">
        <title>Draft genome sequence of Xylaria grammica IHI A82.</title>
        <authorList>
            <person name="Buettner E."/>
            <person name="Kellner H."/>
        </authorList>
    </citation>
    <scope>NUCLEOTIDE SEQUENCE [LARGE SCALE GENOMIC DNA]</scope>
    <source>
        <strain evidence="1 2">IHI A82</strain>
    </source>
</reference>
<dbReference type="AlphaFoldDB" id="A0A439D326"/>
<dbReference type="EMBL" id="RYZI01000183">
    <property type="protein sequence ID" value="RWA08808.1"/>
    <property type="molecule type" value="Genomic_DNA"/>
</dbReference>
<proteinExistence type="predicted"/>
<organism evidence="1 2">
    <name type="scientific">Xylaria grammica</name>
    <dbReference type="NCBI Taxonomy" id="363999"/>
    <lineage>
        <taxon>Eukaryota</taxon>
        <taxon>Fungi</taxon>
        <taxon>Dikarya</taxon>
        <taxon>Ascomycota</taxon>
        <taxon>Pezizomycotina</taxon>
        <taxon>Sordariomycetes</taxon>
        <taxon>Xylariomycetidae</taxon>
        <taxon>Xylariales</taxon>
        <taxon>Xylariaceae</taxon>
        <taxon>Xylaria</taxon>
    </lineage>
</organism>
<gene>
    <name evidence="1" type="ORF">EKO27_g6302</name>
</gene>
<name>A0A439D326_9PEZI</name>
<evidence type="ECO:0000313" key="2">
    <source>
        <dbReference type="Proteomes" id="UP000286045"/>
    </source>
</evidence>
<dbReference type="Proteomes" id="UP000286045">
    <property type="component" value="Unassembled WGS sequence"/>
</dbReference>
<protein>
    <submittedName>
        <fullName evidence="1">Uncharacterized protein</fullName>
    </submittedName>
</protein>
<comment type="caution">
    <text evidence="1">The sequence shown here is derived from an EMBL/GenBank/DDBJ whole genome shotgun (WGS) entry which is preliminary data.</text>
</comment>
<sequence>MTPDTHLRAEEWPIKALIYTRPLPNDRWESRIICMVTPGALCSQEHYKTTGQYENHLLRYHQAEVQQARRQYWAAMTGKNQAAPPLLSPGHQGLAQHFNGAALPFGVGTHLSPHMISADMRVLPSVENETSISSPATLCMSPGSGSGSLASPLPRNGTIAPSPNPPLMRELNGASLGQLGMPGLAPPGTLQGTPMSPINGRAAAGTGGGAVAPSTSPFDWSQLSNDYYPFAANGGNGSNSNDSFSGPFSFSG</sequence>
<evidence type="ECO:0000313" key="1">
    <source>
        <dbReference type="EMBL" id="RWA08808.1"/>
    </source>
</evidence>
<accession>A0A439D326</accession>